<sequence>MIRIIALAVALGLVLILHLTGVIKANDLSHPFWHVQATMIGAGLGVALTVGLCWLGGRAPGLAKLLRRLCILGLLVALGVTLYAARYFINSADYEPVAGRIWYLGYHATVALFVMLIGTYLPRLINRD</sequence>
<accession>A0A1X7BP57</accession>
<feature type="transmembrane region" description="Helical" evidence="1">
    <location>
        <begin position="101"/>
        <end position="121"/>
    </location>
</feature>
<evidence type="ECO:0000256" key="1">
    <source>
        <dbReference type="SAM" id="Phobius"/>
    </source>
</evidence>
<organism evidence="2 3">
    <name type="scientific">Roseovarius aestuarii</name>
    <dbReference type="NCBI Taxonomy" id="475083"/>
    <lineage>
        <taxon>Bacteria</taxon>
        <taxon>Pseudomonadati</taxon>
        <taxon>Pseudomonadota</taxon>
        <taxon>Alphaproteobacteria</taxon>
        <taxon>Rhodobacterales</taxon>
        <taxon>Roseobacteraceae</taxon>
        <taxon>Roseovarius</taxon>
    </lineage>
</organism>
<feature type="transmembrane region" description="Helical" evidence="1">
    <location>
        <begin position="69"/>
        <end position="89"/>
    </location>
</feature>
<dbReference type="RefSeq" id="WP_085799280.1">
    <property type="nucleotide sequence ID" value="NZ_FWXB01000003.1"/>
</dbReference>
<name>A0A1X7BP57_9RHOB</name>
<keyword evidence="1" id="KW-1133">Transmembrane helix</keyword>
<dbReference type="EMBL" id="FWXB01000003">
    <property type="protein sequence ID" value="SMC11310.1"/>
    <property type="molecule type" value="Genomic_DNA"/>
</dbReference>
<keyword evidence="1" id="KW-0472">Membrane</keyword>
<gene>
    <name evidence="2" type="ORF">ROA7745_01122</name>
</gene>
<protein>
    <submittedName>
        <fullName evidence="2">Uncharacterized protein</fullName>
    </submittedName>
</protein>
<dbReference type="AlphaFoldDB" id="A0A1X7BP57"/>
<feature type="transmembrane region" description="Helical" evidence="1">
    <location>
        <begin position="35"/>
        <end position="57"/>
    </location>
</feature>
<proteinExistence type="predicted"/>
<reference evidence="2 3" key="1">
    <citation type="submission" date="2017-03" db="EMBL/GenBank/DDBJ databases">
        <authorList>
            <person name="Afonso C.L."/>
            <person name="Miller P.J."/>
            <person name="Scott M.A."/>
            <person name="Spackman E."/>
            <person name="Goraichik I."/>
            <person name="Dimitrov K.M."/>
            <person name="Suarez D.L."/>
            <person name="Swayne D.E."/>
        </authorList>
    </citation>
    <scope>NUCLEOTIDE SEQUENCE [LARGE SCALE GENOMIC DNA]</scope>
    <source>
        <strain evidence="2 3">CECT 7745</strain>
    </source>
</reference>
<keyword evidence="3" id="KW-1185">Reference proteome</keyword>
<evidence type="ECO:0000313" key="2">
    <source>
        <dbReference type="EMBL" id="SMC11310.1"/>
    </source>
</evidence>
<dbReference type="Proteomes" id="UP000193224">
    <property type="component" value="Unassembled WGS sequence"/>
</dbReference>
<evidence type="ECO:0000313" key="3">
    <source>
        <dbReference type="Proteomes" id="UP000193224"/>
    </source>
</evidence>
<keyword evidence="1" id="KW-0812">Transmembrane</keyword>